<dbReference type="CDD" id="cd01822">
    <property type="entry name" value="Lysophospholipase_L1_like"/>
    <property type="match status" value="1"/>
</dbReference>
<gene>
    <name evidence="3" type="ORF">CH338_15730</name>
</gene>
<dbReference type="GO" id="GO:0004622">
    <property type="term" value="F:phosphatidylcholine lysophospholipase activity"/>
    <property type="evidence" value="ECO:0007669"/>
    <property type="project" value="TreeGrafter"/>
</dbReference>
<comment type="caution">
    <text evidence="3">The sequence shown here is derived from an EMBL/GenBank/DDBJ whole genome shotgun (WGS) entry which is preliminary data.</text>
</comment>
<name>A0A327KHE0_9BRAD</name>
<accession>A0A327KHE0</accession>
<dbReference type="Proteomes" id="UP000248863">
    <property type="component" value="Unassembled WGS sequence"/>
</dbReference>
<dbReference type="EMBL" id="NPEU01000177">
    <property type="protein sequence ID" value="RAI37551.1"/>
    <property type="molecule type" value="Genomic_DNA"/>
</dbReference>
<feature type="domain" description="SGNH hydrolase-type esterase" evidence="2">
    <location>
        <begin position="110"/>
        <end position="271"/>
    </location>
</feature>
<dbReference type="OrthoDB" id="9786188at2"/>
<protein>
    <recommendedName>
        <fullName evidence="2">SGNH hydrolase-type esterase domain-containing protein</fullName>
    </recommendedName>
</protein>
<dbReference type="InterPro" id="IPR036514">
    <property type="entry name" value="SGNH_hydro_sf"/>
</dbReference>
<organism evidence="3 4">
    <name type="scientific">Rhodoplanes elegans</name>
    <dbReference type="NCBI Taxonomy" id="29408"/>
    <lineage>
        <taxon>Bacteria</taxon>
        <taxon>Pseudomonadati</taxon>
        <taxon>Pseudomonadota</taxon>
        <taxon>Alphaproteobacteria</taxon>
        <taxon>Hyphomicrobiales</taxon>
        <taxon>Nitrobacteraceae</taxon>
        <taxon>Rhodoplanes</taxon>
    </lineage>
</organism>
<evidence type="ECO:0000256" key="1">
    <source>
        <dbReference type="SAM" id="MobiDB-lite"/>
    </source>
</evidence>
<dbReference type="PANTHER" id="PTHR30383">
    <property type="entry name" value="THIOESTERASE 1/PROTEASE 1/LYSOPHOSPHOLIPASE L1"/>
    <property type="match status" value="1"/>
</dbReference>
<evidence type="ECO:0000313" key="3">
    <source>
        <dbReference type="EMBL" id="RAI37551.1"/>
    </source>
</evidence>
<dbReference type="AlphaFoldDB" id="A0A327KHE0"/>
<sequence>MISVRVVLELVSSIVGSVLRRPWREETGVPVGRAPAPARSRDGLVRARRQPPSYGTPGRRVQPGRLAALVAGLAGVTLLALAGTSGAMAQTTTSQTTTSQTTPAPLKIVALGDSLTAGYGLPPADSFPVRLEKALAANGRTPRPVTVVNAGVSGDTATDGLARLDWAVGDDVDGVIVELGANDALRGTDPAITRTALDELLTRLKARGLPVLLAGMLAPPNMGPEFKQAFDRIFPELAEKHDVLFYPFFLDGVAAERGLNQRDGMHPEAKGIAVIVERILPKVEELVGRAAARRDGK</sequence>
<dbReference type="Pfam" id="PF13472">
    <property type="entry name" value="Lipase_GDSL_2"/>
    <property type="match status" value="1"/>
</dbReference>
<dbReference type="PANTHER" id="PTHR30383:SF24">
    <property type="entry name" value="THIOESTERASE 1_PROTEASE 1_LYSOPHOSPHOLIPASE L1"/>
    <property type="match status" value="1"/>
</dbReference>
<reference evidence="3 4" key="1">
    <citation type="submission" date="2017-07" db="EMBL/GenBank/DDBJ databases">
        <title>Draft Genome Sequences of Select Purple Nonsulfur Bacteria.</title>
        <authorList>
            <person name="Lasarre B."/>
            <person name="Mckinlay J.B."/>
        </authorList>
    </citation>
    <scope>NUCLEOTIDE SEQUENCE [LARGE SCALE GENOMIC DNA]</scope>
    <source>
        <strain evidence="3 4">DSM 11907</strain>
    </source>
</reference>
<dbReference type="InterPro" id="IPR051532">
    <property type="entry name" value="Ester_Hydrolysis_Enzymes"/>
</dbReference>
<dbReference type="SUPFAM" id="SSF52266">
    <property type="entry name" value="SGNH hydrolase"/>
    <property type="match status" value="1"/>
</dbReference>
<evidence type="ECO:0000259" key="2">
    <source>
        <dbReference type="Pfam" id="PF13472"/>
    </source>
</evidence>
<feature type="region of interest" description="Disordered" evidence="1">
    <location>
        <begin position="28"/>
        <end position="60"/>
    </location>
</feature>
<proteinExistence type="predicted"/>
<evidence type="ECO:0000313" key="4">
    <source>
        <dbReference type="Proteomes" id="UP000248863"/>
    </source>
</evidence>
<keyword evidence="4" id="KW-1185">Reference proteome</keyword>
<dbReference type="InterPro" id="IPR013830">
    <property type="entry name" value="SGNH_hydro"/>
</dbReference>
<dbReference type="Gene3D" id="3.40.50.1110">
    <property type="entry name" value="SGNH hydrolase"/>
    <property type="match status" value="1"/>
</dbReference>